<evidence type="ECO:0000259" key="2">
    <source>
        <dbReference type="Pfam" id="PF00582"/>
    </source>
</evidence>
<dbReference type="PRINTS" id="PR01438">
    <property type="entry name" value="UNVRSLSTRESS"/>
</dbReference>
<name>A0AAW7ZF31_9FIRM</name>
<evidence type="ECO:0000313" key="4">
    <source>
        <dbReference type="Proteomes" id="UP001172911"/>
    </source>
</evidence>
<keyword evidence="4" id="KW-1185">Reference proteome</keyword>
<evidence type="ECO:0000256" key="1">
    <source>
        <dbReference type="ARBA" id="ARBA00008791"/>
    </source>
</evidence>
<dbReference type="CDD" id="cd00293">
    <property type="entry name" value="USP-like"/>
    <property type="match status" value="1"/>
</dbReference>
<dbReference type="InterPro" id="IPR006015">
    <property type="entry name" value="Universal_stress_UspA"/>
</dbReference>
<protein>
    <submittedName>
        <fullName evidence="3">Universal stress protein</fullName>
    </submittedName>
</protein>
<reference evidence="3" key="2">
    <citation type="submission" date="2023-03" db="EMBL/GenBank/DDBJ databases">
        <authorList>
            <person name="Zhang Z."/>
        </authorList>
    </citation>
    <scope>NUCLEOTIDE SEQUENCE</scope>
    <source>
        <strain evidence="3">DSA</strain>
    </source>
</reference>
<dbReference type="InterPro" id="IPR006016">
    <property type="entry name" value="UspA"/>
</dbReference>
<dbReference type="SUPFAM" id="SSF52402">
    <property type="entry name" value="Adenine nucleotide alpha hydrolases-like"/>
    <property type="match status" value="1"/>
</dbReference>
<organism evidence="3 4">
    <name type="scientific">Desulforamulus aquiferis</name>
    <dbReference type="NCBI Taxonomy" id="1397668"/>
    <lineage>
        <taxon>Bacteria</taxon>
        <taxon>Bacillati</taxon>
        <taxon>Bacillota</taxon>
        <taxon>Clostridia</taxon>
        <taxon>Eubacteriales</taxon>
        <taxon>Peptococcaceae</taxon>
        <taxon>Desulforamulus</taxon>
    </lineage>
</organism>
<sequence length="127" mass="13695">MYKYLLATDGSENSMRAALYLLDIATTHRKSIEVTVLSVQEVAAWFTESVEDVSHKTAGLFKNAGIPVNTVIKEGDPGEVIAETAELLGVDHIVMGVRGLGQVKVILLGSVSQKVIQLCKCPITLIK</sequence>
<feature type="domain" description="UspA" evidence="2">
    <location>
        <begin position="5"/>
        <end position="127"/>
    </location>
</feature>
<reference evidence="3" key="1">
    <citation type="journal article" date="2023" name="J. Hazard. Mater.">
        <title>Anaerobic biodegradation of pyrene and benzo[a]pyrene by a new sulfate-reducing Desulforamulus aquiferis strain DSA.</title>
        <authorList>
            <person name="Zhang Z."/>
            <person name="Sun J."/>
            <person name="Gong X."/>
            <person name="Wang C."/>
            <person name="Wang H."/>
        </authorList>
    </citation>
    <scope>NUCLEOTIDE SEQUENCE</scope>
    <source>
        <strain evidence="3">DSA</strain>
    </source>
</reference>
<dbReference type="EMBL" id="JARPTC010000016">
    <property type="protein sequence ID" value="MDO7787754.1"/>
    <property type="molecule type" value="Genomic_DNA"/>
</dbReference>
<dbReference type="PANTHER" id="PTHR31964:SF113">
    <property type="entry name" value="USPA DOMAIN-CONTAINING PROTEIN"/>
    <property type="match status" value="1"/>
</dbReference>
<comment type="caution">
    <text evidence="3">The sequence shown here is derived from an EMBL/GenBank/DDBJ whole genome shotgun (WGS) entry which is preliminary data.</text>
</comment>
<comment type="similarity">
    <text evidence="1">Belongs to the universal stress protein A family.</text>
</comment>
<dbReference type="RefSeq" id="WP_304543060.1">
    <property type="nucleotide sequence ID" value="NZ_JARPTC010000016.1"/>
</dbReference>
<dbReference type="InterPro" id="IPR014729">
    <property type="entry name" value="Rossmann-like_a/b/a_fold"/>
</dbReference>
<dbReference type="Gene3D" id="3.40.50.620">
    <property type="entry name" value="HUPs"/>
    <property type="match status" value="1"/>
</dbReference>
<dbReference type="PANTHER" id="PTHR31964">
    <property type="entry name" value="ADENINE NUCLEOTIDE ALPHA HYDROLASES-LIKE SUPERFAMILY PROTEIN"/>
    <property type="match status" value="1"/>
</dbReference>
<proteinExistence type="inferred from homology"/>
<evidence type="ECO:0000313" key="3">
    <source>
        <dbReference type="EMBL" id="MDO7787754.1"/>
    </source>
</evidence>
<dbReference type="AlphaFoldDB" id="A0AAW7ZF31"/>
<dbReference type="Pfam" id="PF00582">
    <property type="entry name" value="Usp"/>
    <property type="match status" value="1"/>
</dbReference>
<gene>
    <name evidence="3" type="ORF">P6N53_11045</name>
</gene>
<dbReference type="Proteomes" id="UP001172911">
    <property type="component" value="Unassembled WGS sequence"/>
</dbReference>
<accession>A0AAW7ZF31</accession>